<dbReference type="AlphaFoldDB" id="A0A975AMC7"/>
<dbReference type="CDD" id="cd06225">
    <property type="entry name" value="HAMP"/>
    <property type="match status" value="1"/>
</dbReference>
<keyword evidence="6" id="KW-1133">Transmembrane helix</keyword>
<gene>
    <name evidence="9" type="ORF">JYB88_08880</name>
</gene>
<accession>A0A975AMC7</accession>
<dbReference type="PRINTS" id="PR00260">
    <property type="entry name" value="CHEMTRNSDUCR"/>
</dbReference>
<dbReference type="InterPro" id="IPR003660">
    <property type="entry name" value="HAMP_dom"/>
</dbReference>
<evidence type="ECO:0000256" key="5">
    <source>
        <dbReference type="SAM" id="Coils"/>
    </source>
</evidence>
<dbReference type="GO" id="GO:0016020">
    <property type="term" value="C:membrane"/>
    <property type="evidence" value="ECO:0007669"/>
    <property type="project" value="UniProtKB-SubCell"/>
</dbReference>
<evidence type="ECO:0000313" key="9">
    <source>
        <dbReference type="EMBL" id="QSX31696.1"/>
    </source>
</evidence>
<dbReference type="SMART" id="SM00283">
    <property type="entry name" value="MA"/>
    <property type="match status" value="1"/>
</dbReference>
<dbReference type="Pfam" id="PF00015">
    <property type="entry name" value="MCPsignal"/>
    <property type="match status" value="1"/>
</dbReference>
<organism evidence="9 10">
    <name type="scientific">Shewanella cyperi</name>
    <dbReference type="NCBI Taxonomy" id="2814292"/>
    <lineage>
        <taxon>Bacteria</taxon>
        <taxon>Pseudomonadati</taxon>
        <taxon>Pseudomonadota</taxon>
        <taxon>Gammaproteobacteria</taxon>
        <taxon>Alteromonadales</taxon>
        <taxon>Shewanellaceae</taxon>
        <taxon>Shewanella</taxon>
    </lineage>
</organism>
<dbReference type="Gene3D" id="1.10.287.950">
    <property type="entry name" value="Methyl-accepting chemotaxis protein"/>
    <property type="match status" value="1"/>
</dbReference>
<comment type="similarity">
    <text evidence="3">Belongs to the methyl-accepting chemotaxis (MCP) protein family.</text>
</comment>
<evidence type="ECO:0000256" key="2">
    <source>
        <dbReference type="ARBA" id="ARBA00023224"/>
    </source>
</evidence>
<dbReference type="FunFam" id="1.10.287.950:FF:000001">
    <property type="entry name" value="Methyl-accepting chemotaxis sensory transducer"/>
    <property type="match status" value="1"/>
</dbReference>
<dbReference type="SMART" id="SM00304">
    <property type="entry name" value="HAMP"/>
    <property type="match status" value="1"/>
</dbReference>
<keyword evidence="10" id="KW-1185">Reference proteome</keyword>
<comment type="subcellular location">
    <subcellularLocation>
        <location evidence="1">Membrane</location>
    </subcellularLocation>
</comment>
<keyword evidence="6" id="KW-0472">Membrane</keyword>
<dbReference type="PROSITE" id="PS50111">
    <property type="entry name" value="CHEMOTAXIS_TRANSDUC_2"/>
    <property type="match status" value="1"/>
</dbReference>
<protein>
    <submittedName>
        <fullName evidence="9">Methyl-accepting chemotaxis protein</fullName>
    </submittedName>
</protein>
<dbReference type="PROSITE" id="PS50885">
    <property type="entry name" value="HAMP"/>
    <property type="match status" value="1"/>
</dbReference>
<feature type="transmembrane region" description="Helical" evidence="6">
    <location>
        <begin position="189"/>
        <end position="207"/>
    </location>
</feature>
<dbReference type="Proteomes" id="UP000663281">
    <property type="component" value="Chromosome"/>
</dbReference>
<dbReference type="GO" id="GO:0004888">
    <property type="term" value="F:transmembrane signaling receptor activity"/>
    <property type="evidence" value="ECO:0007669"/>
    <property type="project" value="InterPro"/>
</dbReference>
<evidence type="ECO:0000256" key="3">
    <source>
        <dbReference type="ARBA" id="ARBA00029447"/>
    </source>
</evidence>
<feature type="coiled-coil region" evidence="5">
    <location>
        <begin position="76"/>
        <end position="110"/>
    </location>
</feature>
<dbReference type="InterPro" id="IPR004090">
    <property type="entry name" value="Chemotax_Me-accpt_rcpt"/>
</dbReference>
<dbReference type="Pfam" id="PF00672">
    <property type="entry name" value="HAMP"/>
    <property type="match status" value="1"/>
</dbReference>
<evidence type="ECO:0000313" key="10">
    <source>
        <dbReference type="Proteomes" id="UP000663281"/>
    </source>
</evidence>
<dbReference type="SUPFAM" id="SSF58104">
    <property type="entry name" value="Methyl-accepting chemotaxis protein (MCP) signaling domain"/>
    <property type="match status" value="1"/>
</dbReference>
<dbReference type="KEGG" id="scyp:JYB88_08880"/>
<dbReference type="GO" id="GO:0007165">
    <property type="term" value="P:signal transduction"/>
    <property type="evidence" value="ECO:0007669"/>
    <property type="project" value="UniProtKB-KW"/>
</dbReference>
<keyword evidence="5" id="KW-0175">Coiled coil</keyword>
<dbReference type="InterPro" id="IPR024478">
    <property type="entry name" value="HlyB_4HB_MCP"/>
</dbReference>
<evidence type="ECO:0000259" key="8">
    <source>
        <dbReference type="PROSITE" id="PS50885"/>
    </source>
</evidence>
<dbReference type="CDD" id="cd11386">
    <property type="entry name" value="MCP_signal"/>
    <property type="match status" value="1"/>
</dbReference>
<reference evidence="9 10" key="1">
    <citation type="submission" date="2021-03" db="EMBL/GenBank/DDBJ databases">
        <title>Novel species identification of genus Shewanella.</title>
        <authorList>
            <person name="Liu G."/>
            <person name="Zhang Q."/>
        </authorList>
    </citation>
    <scope>NUCLEOTIDE SEQUENCE [LARGE SCALE GENOMIC DNA]</scope>
    <source>
        <strain evidence="9 10">FJAT-53726</strain>
    </source>
</reference>
<evidence type="ECO:0000259" key="7">
    <source>
        <dbReference type="PROSITE" id="PS50111"/>
    </source>
</evidence>
<sequence>MFTSLRARFSLLFIVLTLSLLLLSVIDEWRSNHTARLATALGTQFNPAISAVLNADRDLYQARVAELQLMTIALRADARQKQLDSIAENLEQARDRMEQFRTLLSEFSEVQQATRGFDAAFRKWQQDLDTSIALAEKGAIDEALAHYKDVSGNSFSALRDIYNAAGEAADNQAQNLAATGNAGAERSGWISRTITLILALLSLLIAYMGPKYLVENLAAITNKVHSLARGDGDLTQRIGIARQDEIGTLARAIDDFIEQLQQMVAAVVANADTLGSELQTLDEVSAHTVELTHKQGQSIELVATAVNQMGATVREVAENALQTAAELNQVRSQTQAGQKVLEHSVAKIGQLADAINHAAKVIGELESTSENITSVLHVIRDIAEQTNLLALNAAIEAARAGEQGRGFAVVADEVRTLASRTEKSTEDIQRMIAALQAGVTSAVAGIRKGTGLVEETVGLSDEAKRALAQISEATERVGDMSAHTATATEEQSQVTEDINRNLSELSELSHNTVALVDDSQSSANRAGTLGQQLRQQVARFKIR</sequence>
<dbReference type="RefSeq" id="WP_207326163.1">
    <property type="nucleotide sequence ID" value="NZ_CP071504.1"/>
</dbReference>
<proteinExistence type="inferred from homology"/>
<name>A0A975AMC7_9GAMM</name>
<feature type="domain" description="Methyl-accepting transducer" evidence="7">
    <location>
        <begin position="270"/>
        <end position="506"/>
    </location>
</feature>
<dbReference type="Pfam" id="PF12729">
    <property type="entry name" value="4HB_MCP_1"/>
    <property type="match status" value="1"/>
</dbReference>
<evidence type="ECO:0000256" key="1">
    <source>
        <dbReference type="ARBA" id="ARBA00004370"/>
    </source>
</evidence>
<feature type="domain" description="HAMP" evidence="8">
    <location>
        <begin position="211"/>
        <end position="265"/>
    </location>
</feature>
<keyword evidence="6" id="KW-0812">Transmembrane</keyword>
<dbReference type="PANTHER" id="PTHR32089">
    <property type="entry name" value="METHYL-ACCEPTING CHEMOTAXIS PROTEIN MCPB"/>
    <property type="match status" value="1"/>
</dbReference>
<keyword evidence="2 4" id="KW-0807">Transducer</keyword>
<dbReference type="GO" id="GO:0006935">
    <property type="term" value="P:chemotaxis"/>
    <property type="evidence" value="ECO:0007669"/>
    <property type="project" value="InterPro"/>
</dbReference>
<dbReference type="PANTHER" id="PTHR32089:SF120">
    <property type="entry name" value="METHYL-ACCEPTING CHEMOTAXIS PROTEIN TLPQ"/>
    <property type="match status" value="1"/>
</dbReference>
<evidence type="ECO:0000256" key="4">
    <source>
        <dbReference type="PROSITE-ProRule" id="PRU00284"/>
    </source>
</evidence>
<dbReference type="InterPro" id="IPR004089">
    <property type="entry name" value="MCPsignal_dom"/>
</dbReference>
<evidence type="ECO:0000256" key="6">
    <source>
        <dbReference type="SAM" id="Phobius"/>
    </source>
</evidence>
<dbReference type="EMBL" id="CP071504">
    <property type="protein sequence ID" value="QSX31696.1"/>
    <property type="molecule type" value="Genomic_DNA"/>
</dbReference>